<name>A0A0G1X9E8_9BACT</name>
<reference evidence="2 3" key="1">
    <citation type="journal article" date="2015" name="Nature">
        <title>rRNA introns, odd ribosomes, and small enigmatic genomes across a large radiation of phyla.</title>
        <authorList>
            <person name="Brown C.T."/>
            <person name="Hug L.A."/>
            <person name="Thomas B.C."/>
            <person name="Sharon I."/>
            <person name="Castelle C.J."/>
            <person name="Singh A."/>
            <person name="Wilkins M.J."/>
            <person name="Williams K.H."/>
            <person name="Banfield J.F."/>
        </authorList>
    </citation>
    <scope>NUCLEOTIDE SEQUENCE [LARGE SCALE GENOMIC DNA]</scope>
</reference>
<feature type="chain" id="PRO_5002540695" description="DUF4157 domain-containing protein" evidence="1">
    <location>
        <begin position="31"/>
        <end position="166"/>
    </location>
</feature>
<organism evidence="2 3">
    <name type="scientific">Candidatus Kaiserbacteria bacterium GW2011_GWB1_52_6</name>
    <dbReference type="NCBI Taxonomy" id="1618674"/>
    <lineage>
        <taxon>Bacteria</taxon>
        <taxon>Candidatus Kaiseribacteriota</taxon>
    </lineage>
</organism>
<protein>
    <recommendedName>
        <fullName evidence="4">DUF4157 domain-containing protein</fullName>
    </recommendedName>
</protein>
<dbReference type="Proteomes" id="UP000034185">
    <property type="component" value="Unassembled WGS sequence"/>
</dbReference>
<feature type="signal peptide" evidence="1">
    <location>
        <begin position="1"/>
        <end position="30"/>
    </location>
</feature>
<evidence type="ECO:0000313" key="2">
    <source>
        <dbReference type="EMBL" id="KKW27475.1"/>
    </source>
</evidence>
<evidence type="ECO:0008006" key="4">
    <source>
        <dbReference type="Google" id="ProtNLM"/>
    </source>
</evidence>
<sequence length="166" mass="18090">MNTHRPAAWSAAIVCAFLVVVLFGTTAAHAQKSNPALIEKRAVELTEWIVRNSTFEFVPPPPIVFVPPVTLARVFNGDKTVQAGHFPNMIMLRADFQLGINDEVLLHELVHHLQFVSGKLTYGMGICLVPNELEAYALQNKFVGETGIGQGINGFTLFIIASSCTG</sequence>
<dbReference type="AlphaFoldDB" id="A0A0G1X9E8"/>
<accession>A0A0G1X9E8</accession>
<dbReference type="EMBL" id="LCRA01000013">
    <property type="protein sequence ID" value="KKW27475.1"/>
    <property type="molecule type" value="Genomic_DNA"/>
</dbReference>
<evidence type="ECO:0000256" key="1">
    <source>
        <dbReference type="SAM" id="SignalP"/>
    </source>
</evidence>
<gene>
    <name evidence="2" type="ORF">UY70_C0013G0007</name>
</gene>
<evidence type="ECO:0000313" key="3">
    <source>
        <dbReference type="Proteomes" id="UP000034185"/>
    </source>
</evidence>
<comment type="caution">
    <text evidence="2">The sequence shown here is derived from an EMBL/GenBank/DDBJ whole genome shotgun (WGS) entry which is preliminary data.</text>
</comment>
<keyword evidence="1" id="KW-0732">Signal</keyword>
<proteinExistence type="predicted"/>